<feature type="region of interest" description="Disordered" evidence="3">
    <location>
        <begin position="161"/>
        <end position="246"/>
    </location>
</feature>
<evidence type="ECO:0000256" key="2">
    <source>
        <dbReference type="ARBA" id="ARBA00022737"/>
    </source>
</evidence>
<evidence type="ECO:0000256" key="3">
    <source>
        <dbReference type="SAM" id="MobiDB-lite"/>
    </source>
</evidence>
<name>A0ABZ1DZZ9_9RHOB</name>
<keyword evidence="4" id="KW-0732">Signal</keyword>
<feature type="signal peptide" evidence="4">
    <location>
        <begin position="1"/>
        <end position="22"/>
    </location>
</feature>
<reference evidence="6 7" key="1">
    <citation type="submission" date="2023-09" db="EMBL/GenBank/DDBJ databases">
        <title>Thioclava shenzhenensis sp. nov., a multidrug resistant bacteria-antagonizing species isolated from coastal seawater.</title>
        <authorList>
            <person name="Long M."/>
        </authorList>
    </citation>
    <scope>NUCLEOTIDE SEQUENCE [LARGE SCALE GENOMIC DNA]</scope>
    <source>
        <strain evidence="6 7">FTW29</strain>
    </source>
</reference>
<keyword evidence="2" id="KW-0677">Repeat</keyword>
<proteinExistence type="predicted"/>
<evidence type="ECO:0000313" key="6">
    <source>
        <dbReference type="EMBL" id="WRY33985.1"/>
    </source>
</evidence>
<evidence type="ECO:0000256" key="1">
    <source>
        <dbReference type="ARBA" id="ARBA00022723"/>
    </source>
</evidence>
<gene>
    <name evidence="6" type="ORF">RPE78_01450</name>
</gene>
<dbReference type="InterPro" id="IPR002048">
    <property type="entry name" value="EF_hand_dom"/>
</dbReference>
<keyword evidence="1" id="KW-0479">Metal-binding</keyword>
<feature type="compositionally biased region" description="Low complexity" evidence="3">
    <location>
        <begin position="236"/>
        <end position="246"/>
    </location>
</feature>
<dbReference type="PROSITE" id="PS00018">
    <property type="entry name" value="EF_HAND_1"/>
    <property type="match status" value="4"/>
</dbReference>
<evidence type="ECO:0000256" key="4">
    <source>
        <dbReference type="SAM" id="SignalP"/>
    </source>
</evidence>
<dbReference type="PANTHER" id="PTHR10827">
    <property type="entry name" value="RETICULOCALBIN"/>
    <property type="match status" value="1"/>
</dbReference>
<keyword evidence="7" id="KW-1185">Reference proteome</keyword>
<dbReference type="InterPro" id="IPR011992">
    <property type="entry name" value="EF-hand-dom_pair"/>
</dbReference>
<dbReference type="PANTHER" id="PTHR10827:SF98">
    <property type="entry name" value="45 KDA CALCIUM-BINDING PROTEIN"/>
    <property type="match status" value="1"/>
</dbReference>
<organism evidence="6 7">
    <name type="scientific">Thioclava litoralis</name>
    <dbReference type="NCBI Taxonomy" id="3076557"/>
    <lineage>
        <taxon>Bacteria</taxon>
        <taxon>Pseudomonadati</taxon>
        <taxon>Pseudomonadota</taxon>
        <taxon>Alphaproteobacteria</taxon>
        <taxon>Rhodobacterales</taxon>
        <taxon>Paracoccaceae</taxon>
        <taxon>Thioclava</taxon>
    </lineage>
</organism>
<feature type="compositionally biased region" description="Basic and acidic residues" evidence="3">
    <location>
        <begin position="167"/>
        <end position="222"/>
    </location>
</feature>
<evidence type="ECO:0000313" key="7">
    <source>
        <dbReference type="Proteomes" id="UP001623290"/>
    </source>
</evidence>
<dbReference type="SUPFAM" id="SSF47473">
    <property type="entry name" value="EF-hand"/>
    <property type="match status" value="1"/>
</dbReference>
<dbReference type="EMBL" id="CP135443">
    <property type="protein sequence ID" value="WRY33985.1"/>
    <property type="molecule type" value="Genomic_DNA"/>
</dbReference>
<feature type="chain" id="PRO_5045388234" evidence="4">
    <location>
        <begin position="23"/>
        <end position="246"/>
    </location>
</feature>
<dbReference type="SMART" id="SM00054">
    <property type="entry name" value="EFh"/>
    <property type="match status" value="4"/>
</dbReference>
<feature type="domain" description="EF-hand" evidence="5">
    <location>
        <begin position="142"/>
        <end position="168"/>
    </location>
</feature>
<dbReference type="RefSeq" id="WP_339107750.1">
    <property type="nucleotide sequence ID" value="NZ_CP135443.1"/>
</dbReference>
<dbReference type="InterPro" id="IPR018247">
    <property type="entry name" value="EF_Hand_1_Ca_BS"/>
</dbReference>
<dbReference type="Pfam" id="PF13202">
    <property type="entry name" value="EF-hand_5"/>
    <property type="match status" value="2"/>
</dbReference>
<evidence type="ECO:0000259" key="5">
    <source>
        <dbReference type="PROSITE" id="PS50222"/>
    </source>
</evidence>
<dbReference type="Gene3D" id="1.10.238.10">
    <property type="entry name" value="EF-hand"/>
    <property type="match status" value="2"/>
</dbReference>
<sequence length="246" mass="25423">MKTTIKKSIGAVLLATTGLAMVAGGVSAQQAQPAPAQSEAPMPPRDGKAGAAMDFSRFDTDKDGVVTLKELQAPRAEKAAKLDANGDGYITEEEMVAAEMADAQARIEKRVKAYFEMMDSNGDGKLSAAELAAKPDPEIRFFMMADTNGDGKLDADELAAAKQKMAAGHDRFDGKGGPRGERGMRGDQGAKGDHGARGDQGGRGDHGARGDGHGPKGDRGPRGDANGRPPMPPADAPEAPAADNAN</sequence>
<dbReference type="Proteomes" id="UP001623290">
    <property type="component" value="Chromosome"/>
</dbReference>
<protein>
    <submittedName>
        <fullName evidence="6">EF-hand domain-containing protein</fullName>
    </submittedName>
</protein>
<dbReference type="Pfam" id="PF13499">
    <property type="entry name" value="EF-hand_7"/>
    <property type="match status" value="1"/>
</dbReference>
<accession>A0ABZ1DZZ9</accession>
<dbReference type="PROSITE" id="PS50222">
    <property type="entry name" value="EF_HAND_2"/>
    <property type="match status" value="2"/>
</dbReference>
<feature type="domain" description="EF-hand" evidence="5">
    <location>
        <begin position="106"/>
        <end position="141"/>
    </location>
</feature>